<dbReference type="InterPro" id="IPR022700">
    <property type="entry name" value="CLIP"/>
</dbReference>
<keyword evidence="5" id="KW-0378">Hydrolase</keyword>
<dbReference type="AlphaFoldDB" id="A0AAD7Y5P4"/>
<dbReference type="InterPro" id="IPR001314">
    <property type="entry name" value="Peptidase_S1A"/>
</dbReference>
<feature type="chain" id="PRO_5042177639" description="Serine protease snake-like" evidence="6">
    <location>
        <begin position="23"/>
        <end position="423"/>
    </location>
</feature>
<dbReference type="GO" id="GO:0006508">
    <property type="term" value="P:proteolysis"/>
    <property type="evidence" value="ECO:0007669"/>
    <property type="project" value="UniProtKB-KW"/>
</dbReference>
<keyword evidence="10" id="KW-1185">Reference proteome</keyword>
<dbReference type="InterPro" id="IPR043504">
    <property type="entry name" value="Peptidase_S1_PA_chymotrypsin"/>
</dbReference>
<accession>A0AAD7Y5P4</accession>
<dbReference type="InterPro" id="IPR051333">
    <property type="entry name" value="CLIP_Serine_Protease"/>
</dbReference>
<feature type="domain" description="Clip" evidence="8">
    <location>
        <begin position="31"/>
        <end position="75"/>
    </location>
</feature>
<dbReference type="SMART" id="SM00020">
    <property type="entry name" value="Tryp_SPc"/>
    <property type="match status" value="1"/>
</dbReference>
<dbReference type="PANTHER" id="PTHR24260">
    <property type="match status" value="1"/>
</dbReference>
<evidence type="ECO:0000313" key="9">
    <source>
        <dbReference type="EMBL" id="KAJ8703816.1"/>
    </source>
</evidence>
<dbReference type="CDD" id="cd00190">
    <property type="entry name" value="Tryp_SPc"/>
    <property type="match status" value="1"/>
</dbReference>
<keyword evidence="1 6" id="KW-0732">Signal</keyword>
<dbReference type="InterPro" id="IPR018114">
    <property type="entry name" value="TRYPSIN_HIS"/>
</dbReference>
<gene>
    <name evidence="9" type="ORF">PYW07_013110</name>
</gene>
<dbReference type="InterPro" id="IPR033116">
    <property type="entry name" value="TRYPSIN_SER"/>
</dbReference>
<evidence type="ECO:0000313" key="10">
    <source>
        <dbReference type="Proteomes" id="UP001231518"/>
    </source>
</evidence>
<name>A0AAD7Y5P4_MYTSE</name>
<dbReference type="Pfam" id="PF00089">
    <property type="entry name" value="Trypsin"/>
    <property type="match status" value="2"/>
</dbReference>
<dbReference type="PROSITE" id="PS00134">
    <property type="entry name" value="TRYPSIN_HIS"/>
    <property type="match status" value="1"/>
</dbReference>
<organism evidence="9 10">
    <name type="scientific">Mythimna separata</name>
    <name type="common">Oriental armyworm</name>
    <name type="synonym">Pseudaletia separata</name>
    <dbReference type="NCBI Taxonomy" id="271217"/>
    <lineage>
        <taxon>Eukaryota</taxon>
        <taxon>Metazoa</taxon>
        <taxon>Ecdysozoa</taxon>
        <taxon>Arthropoda</taxon>
        <taxon>Hexapoda</taxon>
        <taxon>Insecta</taxon>
        <taxon>Pterygota</taxon>
        <taxon>Neoptera</taxon>
        <taxon>Endopterygota</taxon>
        <taxon>Lepidoptera</taxon>
        <taxon>Glossata</taxon>
        <taxon>Ditrysia</taxon>
        <taxon>Noctuoidea</taxon>
        <taxon>Noctuidae</taxon>
        <taxon>Noctuinae</taxon>
        <taxon>Hadenini</taxon>
        <taxon>Mythimna</taxon>
    </lineage>
</organism>
<evidence type="ECO:0000259" key="7">
    <source>
        <dbReference type="PROSITE" id="PS50240"/>
    </source>
</evidence>
<dbReference type="FunFam" id="2.40.10.10:FF:000028">
    <property type="entry name" value="Serine protease easter"/>
    <property type="match status" value="1"/>
</dbReference>
<dbReference type="Gene3D" id="2.40.10.10">
    <property type="entry name" value="Trypsin-like serine proteases"/>
    <property type="match status" value="2"/>
</dbReference>
<keyword evidence="5" id="KW-0720">Serine protease</keyword>
<dbReference type="SUPFAM" id="SSF50494">
    <property type="entry name" value="Trypsin-like serine proteases"/>
    <property type="match status" value="1"/>
</dbReference>
<evidence type="ECO:0000256" key="6">
    <source>
        <dbReference type="SAM" id="SignalP"/>
    </source>
</evidence>
<dbReference type="EMBL" id="JARGEI010000032">
    <property type="protein sequence ID" value="KAJ8703816.1"/>
    <property type="molecule type" value="Genomic_DNA"/>
</dbReference>
<keyword evidence="2" id="KW-1015">Disulfide bond</keyword>
<dbReference type="SMART" id="SM00680">
    <property type="entry name" value="CLIP"/>
    <property type="match status" value="1"/>
</dbReference>
<dbReference type="PROSITE" id="PS50240">
    <property type="entry name" value="TRYPSIN_DOM"/>
    <property type="match status" value="1"/>
</dbReference>
<dbReference type="InterPro" id="IPR009003">
    <property type="entry name" value="Peptidase_S1_PA"/>
</dbReference>
<dbReference type="GO" id="GO:0004252">
    <property type="term" value="F:serine-type endopeptidase activity"/>
    <property type="evidence" value="ECO:0007669"/>
    <property type="project" value="InterPro"/>
</dbReference>
<comment type="similarity">
    <text evidence="4">Belongs to the peptidase S1 family. CLIP subfamily.</text>
</comment>
<feature type="domain" description="Peptidase S1" evidence="7">
    <location>
        <begin position="147"/>
        <end position="419"/>
    </location>
</feature>
<dbReference type="Proteomes" id="UP001231518">
    <property type="component" value="Chromosome 31"/>
</dbReference>
<dbReference type="PANTHER" id="PTHR24260:SF147">
    <property type="entry name" value="EG:BACR7A4.3 PROTEIN-RELATED"/>
    <property type="match status" value="1"/>
</dbReference>
<dbReference type="InterPro" id="IPR001254">
    <property type="entry name" value="Trypsin_dom"/>
</dbReference>
<proteinExistence type="inferred from homology"/>
<reference evidence="9" key="1">
    <citation type="submission" date="2023-03" db="EMBL/GenBank/DDBJ databases">
        <title>Chromosome-level genomes of two armyworms, Mythimna separata and Mythimna loreyi, provide insights into the biosynthesis and reception of sex pheromones.</title>
        <authorList>
            <person name="Zhao H."/>
        </authorList>
    </citation>
    <scope>NUCLEOTIDE SEQUENCE</scope>
    <source>
        <strain evidence="9">BeijingLab</strain>
        <tissue evidence="9">Pupa</tissue>
    </source>
</reference>
<evidence type="ECO:0000256" key="3">
    <source>
        <dbReference type="ARBA" id="ARBA00023180"/>
    </source>
</evidence>
<comment type="caution">
    <text evidence="9">The sequence shown here is derived from an EMBL/GenBank/DDBJ whole genome shotgun (WGS) entry which is preliminary data.</text>
</comment>
<evidence type="ECO:0008006" key="11">
    <source>
        <dbReference type="Google" id="ProtNLM"/>
    </source>
</evidence>
<evidence type="ECO:0000259" key="8">
    <source>
        <dbReference type="PROSITE" id="PS51888"/>
    </source>
</evidence>
<dbReference type="PROSITE" id="PS00135">
    <property type="entry name" value="TRYPSIN_SER"/>
    <property type="match status" value="1"/>
</dbReference>
<protein>
    <recommendedName>
        <fullName evidence="11">Serine protease snake-like</fullName>
    </recommendedName>
</protein>
<dbReference type="PROSITE" id="PS51888">
    <property type="entry name" value="CLIP"/>
    <property type="match status" value="1"/>
</dbReference>
<evidence type="ECO:0000256" key="5">
    <source>
        <dbReference type="RuleBase" id="RU363034"/>
    </source>
</evidence>
<evidence type="ECO:0000256" key="4">
    <source>
        <dbReference type="ARBA" id="ARBA00024195"/>
    </source>
</evidence>
<dbReference type="PRINTS" id="PR00722">
    <property type="entry name" value="CHYMOTRYPSIN"/>
</dbReference>
<evidence type="ECO:0000256" key="2">
    <source>
        <dbReference type="ARBA" id="ARBA00023157"/>
    </source>
</evidence>
<feature type="signal peptide" evidence="6">
    <location>
        <begin position="1"/>
        <end position="22"/>
    </location>
</feature>
<keyword evidence="5" id="KW-0645">Protease</keyword>
<sequence>MILKSFQCVFYLFLVCVLSVDSSYVKVEGEPCQLNEQIWGKCAHISRCLSSLLDLQRQTHSVICSFQNREPIVCCPDCELVNDTRTAIVSNDGAVFFRTGQKARDKCIEHLLELPSSCYTKGLEGFWDDEKQCLKYKRKANLGTSVTVGGKDAKRSHYPHMALLGYGNDRNTAQWHCGGSLISKNFVLTAAHCISDTVLGPVSFVALGILKRTDPDNLWNTYDVKRIITHPEYRSPSKYHDIALLETVQTVKFSKDVFPACLDVQGFIDLYPKREAGKPFSFEQILLNLEREQTTEDQSRATATGWGRLGKNKPLADNLQEVILQKFTDEKCSKLFPPYRLLRNGYNANWQMCYGDENQPRDTCEGDSGGPLLVRAQVSYCVHTIIGVTSYGKACGYLGDAGMYTRVYHYVPWIESVVWPGPY</sequence>
<keyword evidence="3" id="KW-0325">Glycoprotein</keyword>
<evidence type="ECO:0000256" key="1">
    <source>
        <dbReference type="ARBA" id="ARBA00022729"/>
    </source>
</evidence>